<sequence length="69" mass="7517">MVLAFLDIEIDPVNMEWLGAGLDKRVPSTPEAAEEEGTDAPRIHCCSLVRAPEVQKVCGASEPFSTCWV</sequence>
<dbReference type="AlphaFoldDB" id="A0AAV7VX69"/>
<gene>
    <name evidence="1" type="ORF">NDU88_000844</name>
</gene>
<evidence type="ECO:0000313" key="1">
    <source>
        <dbReference type="EMBL" id="KAJ1205409.1"/>
    </source>
</evidence>
<evidence type="ECO:0000313" key="2">
    <source>
        <dbReference type="Proteomes" id="UP001066276"/>
    </source>
</evidence>
<comment type="caution">
    <text evidence="1">The sequence shown here is derived from an EMBL/GenBank/DDBJ whole genome shotgun (WGS) entry which is preliminary data.</text>
</comment>
<name>A0AAV7VX69_PLEWA</name>
<dbReference type="EMBL" id="JANPWB010000002">
    <property type="protein sequence ID" value="KAJ1205409.1"/>
    <property type="molecule type" value="Genomic_DNA"/>
</dbReference>
<proteinExistence type="predicted"/>
<accession>A0AAV7VX69</accession>
<keyword evidence="2" id="KW-1185">Reference proteome</keyword>
<dbReference type="Proteomes" id="UP001066276">
    <property type="component" value="Chromosome 1_2"/>
</dbReference>
<reference evidence="1" key="1">
    <citation type="journal article" date="2022" name="bioRxiv">
        <title>Sequencing and chromosome-scale assembly of the giantPleurodeles waltlgenome.</title>
        <authorList>
            <person name="Brown T."/>
            <person name="Elewa A."/>
            <person name="Iarovenko S."/>
            <person name="Subramanian E."/>
            <person name="Araus A.J."/>
            <person name="Petzold A."/>
            <person name="Susuki M."/>
            <person name="Suzuki K.-i.T."/>
            <person name="Hayashi T."/>
            <person name="Toyoda A."/>
            <person name="Oliveira C."/>
            <person name="Osipova E."/>
            <person name="Leigh N.D."/>
            <person name="Simon A."/>
            <person name="Yun M.H."/>
        </authorList>
    </citation>
    <scope>NUCLEOTIDE SEQUENCE</scope>
    <source>
        <strain evidence="1">20211129_DDA</strain>
        <tissue evidence="1">Liver</tissue>
    </source>
</reference>
<organism evidence="1 2">
    <name type="scientific">Pleurodeles waltl</name>
    <name type="common">Iberian ribbed newt</name>
    <dbReference type="NCBI Taxonomy" id="8319"/>
    <lineage>
        <taxon>Eukaryota</taxon>
        <taxon>Metazoa</taxon>
        <taxon>Chordata</taxon>
        <taxon>Craniata</taxon>
        <taxon>Vertebrata</taxon>
        <taxon>Euteleostomi</taxon>
        <taxon>Amphibia</taxon>
        <taxon>Batrachia</taxon>
        <taxon>Caudata</taxon>
        <taxon>Salamandroidea</taxon>
        <taxon>Salamandridae</taxon>
        <taxon>Pleurodelinae</taxon>
        <taxon>Pleurodeles</taxon>
    </lineage>
</organism>
<protein>
    <submittedName>
        <fullName evidence="1">Uncharacterized protein</fullName>
    </submittedName>
</protein>